<keyword evidence="2" id="KW-1185">Reference proteome</keyword>
<evidence type="ECO:0000313" key="2">
    <source>
        <dbReference type="Proteomes" id="UP000823775"/>
    </source>
</evidence>
<reference evidence="1 2" key="1">
    <citation type="journal article" date="2021" name="BMC Genomics">
        <title>Datura genome reveals duplications of psychoactive alkaloid biosynthetic genes and high mutation rate following tissue culture.</title>
        <authorList>
            <person name="Rajewski A."/>
            <person name="Carter-House D."/>
            <person name="Stajich J."/>
            <person name="Litt A."/>
        </authorList>
    </citation>
    <scope>NUCLEOTIDE SEQUENCE [LARGE SCALE GENOMIC DNA]</scope>
    <source>
        <strain evidence="1">AR-01</strain>
    </source>
</reference>
<dbReference type="EMBL" id="JACEIK010002758">
    <property type="protein sequence ID" value="MCD9638700.1"/>
    <property type="molecule type" value="Genomic_DNA"/>
</dbReference>
<name>A0ABS8UY05_DATST</name>
<proteinExistence type="predicted"/>
<gene>
    <name evidence="1" type="ORF">HAX54_022824</name>
</gene>
<evidence type="ECO:0000313" key="1">
    <source>
        <dbReference type="EMBL" id="MCD9638700.1"/>
    </source>
</evidence>
<protein>
    <submittedName>
        <fullName evidence="1">Uncharacterized protein</fullName>
    </submittedName>
</protein>
<comment type="caution">
    <text evidence="1">The sequence shown here is derived from an EMBL/GenBank/DDBJ whole genome shotgun (WGS) entry which is preliminary data.</text>
</comment>
<dbReference type="Proteomes" id="UP000823775">
    <property type="component" value="Unassembled WGS sequence"/>
</dbReference>
<sequence>MPSPKSLLKQESPTQVSKFLLSFGAMASHVDRGREVVVASKGFKRLKKEVASKRFKRLMSSSAQKAPPSRRFGAKVMEKHGLKWFNAQKEAKYAPKNWIDESRLALEFPTIHGTVRELGLGSFNAFLGTPVVDPEMYFMLLEKPPYHVIRHTFCGENSAAQWERGKSALIRHSHSPT</sequence>
<accession>A0ABS8UY05</accession>
<organism evidence="1 2">
    <name type="scientific">Datura stramonium</name>
    <name type="common">Jimsonweed</name>
    <name type="synonym">Common thornapple</name>
    <dbReference type="NCBI Taxonomy" id="4076"/>
    <lineage>
        <taxon>Eukaryota</taxon>
        <taxon>Viridiplantae</taxon>
        <taxon>Streptophyta</taxon>
        <taxon>Embryophyta</taxon>
        <taxon>Tracheophyta</taxon>
        <taxon>Spermatophyta</taxon>
        <taxon>Magnoliopsida</taxon>
        <taxon>eudicotyledons</taxon>
        <taxon>Gunneridae</taxon>
        <taxon>Pentapetalae</taxon>
        <taxon>asterids</taxon>
        <taxon>lamiids</taxon>
        <taxon>Solanales</taxon>
        <taxon>Solanaceae</taxon>
        <taxon>Solanoideae</taxon>
        <taxon>Datureae</taxon>
        <taxon>Datura</taxon>
    </lineage>
</organism>